<dbReference type="PANTHER" id="PTHR34203:SF15">
    <property type="entry name" value="SLL1173 PROTEIN"/>
    <property type="match status" value="1"/>
</dbReference>
<dbReference type="Pfam" id="PF05050">
    <property type="entry name" value="Methyltransf_21"/>
    <property type="match status" value="1"/>
</dbReference>
<organism evidence="2 3">
    <name type="scientific">Streptomyces globisporus</name>
    <dbReference type="NCBI Taxonomy" id="1908"/>
    <lineage>
        <taxon>Bacteria</taxon>
        <taxon>Bacillati</taxon>
        <taxon>Actinomycetota</taxon>
        <taxon>Actinomycetes</taxon>
        <taxon>Kitasatosporales</taxon>
        <taxon>Streptomycetaceae</taxon>
        <taxon>Streptomyces</taxon>
    </lineage>
</organism>
<evidence type="ECO:0000259" key="1">
    <source>
        <dbReference type="Pfam" id="PF05050"/>
    </source>
</evidence>
<keyword evidence="2" id="KW-0489">Methyltransferase</keyword>
<name>A0A423UQD9_STRGL</name>
<comment type="caution">
    <text evidence="2">The sequence shown here is derived from an EMBL/GenBank/DDBJ whole genome shotgun (WGS) entry which is preliminary data.</text>
</comment>
<gene>
    <name evidence="2" type="ORF">D3105_32110</name>
</gene>
<dbReference type="NCBIfam" id="TIGR01444">
    <property type="entry name" value="fkbM_fam"/>
    <property type="match status" value="1"/>
</dbReference>
<dbReference type="InterPro" id="IPR006342">
    <property type="entry name" value="FkbM_mtfrase"/>
</dbReference>
<dbReference type="PANTHER" id="PTHR34203">
    <property type="entry name" value="METHYLTRANSFERASE, FKBM FAMILY PROTEIN"/>
    <property type="match status" value="1"/>
</dbReference>
<feature type="domain" description="Methyltransferase FkbM" evidence="1">
    <location>
        <begin position="51"/>
        <end position="179"/>
    </location>
</feature>
<accession>A0A423UQD9</accession>
<dbReference type="Proteomes" id="UP000285596">
    <property type="component" value="Unassembled WGS sequence"/>
</dbReference>
<keyword evidence="2" id="KW-0808">Transferase</keyword>
<dbReference type="InterPro" id="IPR052514">
    <property type="entry name" value="SAM-dependent_MTase"/>
</dbReference>
<reference evidence="2 3" key="1">
    <citation type="submission" date="2018-08" db="EMBL/GenBank/DDBJ databases">
        <title>Streptomyces globisporus 1912-4Crt, whole genome shotgun sequence.</title>
        <authorList>
            <person name="Matselyukh B."/>
        </authorList>
    </citation>
    <scope>NUCLEOTIDE SEQUENCE [LARGE SCALE GENOMIC DNA]</scope>
    <source>
        <strain evidence="2 3">1912-4Crt</strain>
    </source>
</reference>
<dbReference type="RefSeq" id="WP_118906374.1">
    <property type="nucleotide sequence ID" value="NZ_QWFA01000292.1"/>
</dbReference>
<dbReference type="InterPro" id="IPR029063">
    <property type="entry name" value="SAM-dependent_MTases_sf"/>
</dbReference>
<evidence type="ECO:0000313" key="2">
    <source>
        <dbReference type="EMBL" id="ROV64574.1"/>
    </source>
</evidence>
<protein>
    <submittedName>
        <fullName evidence="2">FkbM family methyltransferase</fullName>
    </submittedName>
</protein>
<dbReference type="GO" id="GO:0008168">
    <property type="term" value="F:methyltransferase activity"/>
    <property type="evidence" value="ECO:0007669"/>
    <property type="project" value="UniProtKB-KW"/>
</dbReference>
<dbReference type="EMBL" id="QWFA01000292">
    <property type="protein sequence ID" value="ROV64574.1"/>
    <property type="molecule type" value="Genomic_DNA"/>
</dbReference>
<sequence length="256" mass="27810">MTTLAAAVASRLPEGLVASAAVALYPRFEPELRRLADFCPADGVALDIGGWYGPWSRRLAARCTEVVTVEPVPHLAERLRRTLPSNARVVQGAATDREGTARLWFPEGDRGDRGVSSLARRDIHAHSLEVPSITVDGLGLRGVGFVKMDVDGGEQAALLGAAELLRRDRPALLIELESRLGPIAPAVELLTGQGYAGWLLAGRRWIPLDGFDLVAHQARTEHLVHQGLLRRAFVPRRDRYINSVLFLPDGRTPGAS</sequence>
<evidence type="ECO:0000313" key="3">
    <source>
        <dbReference type="Proteomes" id="UP000285596"/>
    </source>
</evidence>
<dbReference type="AlphaFoldDB" id="A0A423UQD9"/>
<proteinExistence type="predicted"/>
<dbReference type="SUPFAM" id="SSF53335">
    <property type="entry name" value="S-adenosyl-L-methionine-dependent methyltransferases"/>
    <property type="match status" value="1"/>
</dbReference>
<dbReference type="GO" id="GO:0032259">
    <property type="term" value="P:methylation"/>
    <property type="evidence" value="ECO:0007669"/>
    <property type="project" value="UniProtKB-KW"/>
</dbReference>
<dbReference type="Gene3D" id="3.40.50.150">
    <property type="entry name" value="Vaccinia Virus protein VP39"/>
    <property type="match status" value="1"/>
</dbReference>